<dbReference type="InterPro" id="IPR036291">
    <property type="entry name" value="NAD(P)-bd_dom_sf"/>
</dbReference>
<dbReference type="STRING" id="930990.A0A067MAS3"/>
<dbReference type="Pfam" id="PF00106">
    <property type="entry name" value="adh_short"/>
    <property type="match status" value="1"/>
</dbReference>
<comment type="similarity">
    <text evidence="1">Belongs to the short-chain dehydrogenases/reductases (SDR) family.</text>
</comment>
<organism evidence="4 5">
    <name type="scientific">Botryobasidium botryosum (strain FD-172 SS1)</name>
    <dbReference type="NCBI Taxonomy" id="930990"/>
    <lineage>
        <taxon>Eukaryota</taxon>
        <taxon>Fungi</taxon>
        <taxon>Dikarya</taxon>
        <taxon>Basidiomycota</taxon>
        <taxon>Agaricomycotina</taxon>
        <taxon>Agaricomycetes</taxon>
        <taxon>Cantharellales</taxon>
        <taxon>Botryobasidiaceae</taxon>
        <taxon>Botryobasidium</taxon>
    </lineage>
</organism>
<dbReference type="EMBL" id="KL198055">
    <property type="protein sequence ID" value="KDQ11790.1"/>
    <property type="molecule type" value="Genomic_DNA"/>
</dbReference>
<dbReference type="Proteomes" id="UP000027195">
    <property type="component" value="Unassembled WGS sequence"/>
</dbReference>
<evidence type="ECO:0000256" key="1">
    <source>
        <dbReference type="ARBA" id="ARBA00006484"/>
    </source>
</evidence>
<proteinExistence type="inferred from homology"/>
<keyword evidence="3" id="KW-0560">Oxidoreductase</keyword>
<dbReference type="PANTHER" id="PTHR24320">
    <property type="entry name" value="RETINOL DEHYDROGENASE"/>
    <property type="match status" value="1"/>
</dbReference>
<dbReference type="PRINTS" id="PR00081">
    <property type="entry name" value="GDHRDH"/>
</dbReference>
<dbReference type="InParanoid" id="A0A067MAS3"/>
<keyword evidence="5" id="KW-1185">Reference proteome</keyword>
<dbReference type="GO" id="GO:0016491">
    <property type="term" value="F:oxidoreductase activity"/>
    <property type="evidence" value="ECO:0007669"/>
    <property type="project" value="UniProtKB-KW"/>
</dbReference>
<dbReference type="Gene3D" id="3.40.50.720">
    <property type="entry name" value="NAD(P)-binding Rossmann-like Domain"/>
    <property type="match status" value="1"/>
</dbReference>
<evidence type="ECO:0000313" key="5">
    <source>
        <dbReference type="Proteomes" id="UP000027195"/>
    </source>
</evidence>
<protein>
    <recommendedName>
        <fullName evidence="6">NAD(P)-binding protein</fullName>
    </recommendedName>
</protein>
<accession>A0A067MAS3</accession>
<gene>
    <name evidence="4" type="ORF">BOTBODRAFT_35039</name>
</gene>
<dbReference type="HOGENOM" id="CLU_010194_44_6_1"/>
<dbReference type="InterPro" id="IPR002347">
    <property type="entry name" value="SDR_fam"/>
</dbReference>
<evidence type="ECO:0000256" key="3">
    <source>
        <dbReference type="ARBA" id="ARBA00023002"/>
    </source>
</evidence>
<evidence type="ECO:0000256" key="2">
    <source>
        <dbReference type="ARBA" id="ARBA00022857"/>
    </source>
</evidence>
<evidence type="ECO:0000313" key="4">
    <source>
        <dbReference type="EMBL" id="KDQ11790.1"/>
    </source>
</evidence>
<name>A0A067MAS3_BOTB1</name>
<dbReference type="SUPFAM" id="SSF51735">
    <property type="entry name" value="NAD(P)-binding Rossmann-fold domains"/>
    <property type="match status" value="1"/>
</dbReference>
<evidence type="ECO:0008006" key="6">
    <source>
        <dbReference type="Google" id="ProtNLM"/>
    </source>
</evidence>
<dbReference type="PANTHER" id="PTHR24320:SF236">
    <property type="entry name" value="SHORT-CHAIN DEHYDROGENASE-RELATED"/>
    <property type="match status" value="1"/>
</dbReference>
<dbReference type="AlphaFoldDB" id="A0A067MAS3"/>
<reference evidence="5" key="1">
    <citation type="journal article" date="2014" name="Proc. Natl. Acad. Sci. U.S.A.">
        <title>Extensive sampling of basidiomycete genomes demonstrates inadequacy of the white-rot/brown-rot paradigm for wood decay fungi.</title>
        <authorList>
            <person name="Riley R."/>
            <person name="Salamov A.A."/>
            <person name="Brown D.W."/>
            <person name="Nagy L.G."/>
            <person name="Floudas D."/>
            <person name="Held B.W."/>
            <person name="Levasseur A."/>
            <person name="Lombard V."/>
            <person name="Morin E."/>
            <person name="Otillar R."/>
            <person name="Lindquist E.A."/>
            <person name="Sun H."/>
            <person name="LaButti K.M."/>
            <person name="Schmutz J."/>
            <person name="Jabbour D."/>
            <person name="Luo H."/>
            <person name="Baker S.E."/>
            <person name="Pisabarro A.G."/>
            <person name="Walton J.D."/>
            <person name="Blanchette R.A."/>
            <person name="Henrissat B."/>
            <person name="Martin F."/>
            <person name="Cullen D."/>
            <person name="Hibbett D.S."/>
            <person name="Grigoriev I.V."/>
        </authorList>
    </citation>
    <scope>NUCLEOTIDE SEQUENCE [LARGE SCALE GENOMIC DNA]</scope>
    <source>
        <strain evidence="5">FD-172 SS1</strain>
    </source>
</reference>
<sequence length="341" mass="37389">MSVVCKLFNQSFPPKPEWTIDDIPDLTGKVVIVTGGNTGVGKETCRALLSKNAKVYMASRSKSKADDAIAELKEATGKEAVFLLLDLANLSSIEKSAETFKSLEKNLHILFDNGGVMIPPVEQLTTDGYDLQFGTNVLGHWYFTKLLLPILQSTAKASPDGHTRIVVTASSAAMFASTLDWGVMKDEPERRARGSQFLYAQSKFGNVVVAQELARRYGADGIVTTSLNPGNLKTDLQRHLGSTQRRLLDIMLYPAAMGAVTQLYAGTSPAGAEYNGKVAVAFVVHTHTPVYRRTIPQYLIPWARVGEIPKGADDPALAKRLWEWLEEQVRGRTAPQEENSH</sequence>
<dbReference type="OrthoDB" id="191139at2759"/>
<keyword evidence="2" id="KW-0521">NADP</keyword>